<dbReference type="EMBL" id="CAEZSR010000022">
    <property type="protein sequence ID" value="CAB4548897.1"/>
    <property type="molecule type" value="Genomic_DNA"/>
</dbReference>
<keyword evidence="1" id="KW-0812">Transmembrane</keyword>
<evidence type="ECO:0000256" key="1">
    <source>
        <dbReference type="SAM" id="Phobius"/>
    </source>
</evidence>
<gene>
    <name evidence="2" type="ORF">UFOPK1493_00893</name>
</gene>
<organism evidence="2">
    <name type="scientific">freshwater metagenome</name>
    <dbReference type="NCBI Taxonomy" id="449393"/>
    <lineage>
        <taxon>unclassified sequences</taxon>
        <taxon>metagenomes</taxon>
        <taxon>ecological metagenomes</taxon>
    </lineage>
</organism>
<accession>A0A6J6CCJ4</accession>
<evidence type="ECO:0000313" key="2">
    <source>
        <dbReference type="EMBL" id="CAB4548897.1"/>
    </source>
</evidence>
<feature type="transmembrane region" description="Helical" evidence="1">
    <location>
        <begin position="182"/>
        <end position="206"/>
    </location>
</feature>
<name>A0A6J6CCJ4_9ZZZZ</name>
<keyword evidence="1" id="KW-0472">Membrane</keyword>
<dbReference type="AlphaFoldDB" id="A0A6J6CCJ4"/>
<protein>
    <submittedName>
        <fullName evidence="2">Unannotated protein</fullName>
    </submittedName>
</protein>
<sequence>MPSENKGSKQMKRRTLDIAFSIGGLVVAALLLVLGLVLTNQADFAKGYVHDQLTDQQITFTAADRLSEDEAASACLVRYAGTPLDSGAKAECYANEYIALHMRESAIEDGYPGETYASIGTAQRQLRADLQTATDAGQPTEAIQAELDTVNALRDSMFRGETLRGLLLTTYGFSIFGERAELAAIIVYLFAGLMALLSIAGLVHAFTTKKDETVLLVAHEPVKEPELV</sequence>
<feature type="transmembrane region" description="Helical" evidence="1">
    <location>
        <begin position="18"/>
        <end position="38"/>
    </location>
</feature>
<reference evidence="2" key="1">
    <citation type="submission" date="2020-05" db="EMBL/GenBank/DDBJ databases">
        <authorList>
            <person name="Chiriac C."/>
            <person name="Salcher M."/>
            <person name="Ghai R."/>
            <person name="Kavagutti S V."/>
        </authorList>
    </citation>
    <scope>NUCLEOTIDE SEQUENCE</scope>
</reference>
<keyword evidence="1" id="KW-1133">Transmembrane helix</keyword>
<proteinExistence type="predicted"/>